<keyword evidence="14" id="KW-1185">Reference proteome</keyword>
<reference evidence="14" key="1">
    <citation type="submission" date="2016-08" db="EMBL/GenBank/DDBJ databases">
        <authorList>
            <person name="Varghese N."/>
            <person name="Submissions Spin"/>
        </authorList>
    </citation>
    <scope>NUCLEOTIDE SEQUENCE [LARGE SCALE GENOMIC DNA]</scope>
    <source>
        <strain evidence="14">HAMBI 2971</strain>
    </source>
</reference>
<evidence type="ECO:0000313" key="14">
    <source>
        <dbReference type="Proteomes" id="UP000199435"/>
    </source>
</evidence>
<dbReference type="PROSITE" id="PS00958">
    <property type="entry name" value="TRANSALDOLASE_2"/>
    <property type="match status" value="1"/>
</dbReference>
<dbReference type="PANTHER" id="PTHR10683">
    <property type="entry name" value="TRANSALDOLASE"/>
    <property type="match status" value="1"/>
</dbReference>
<evidence type="ECO:0000256" key="10">
    <source>
        <dbReference type="ARBA" id="ARBA00048810"/>
    </source>
</evidence>
<keyword evidence="8 11" id="KW-0570">Pentose shunt</keyword>
<comment type="function">
    <text evidence="1 11 12">Transaldolase is important for the balance of metabolites in the pentose-phosphate pathway.</text>
</comment>
<comment type="pathway">
    <text evidence="2 11 12">Carbohydrate degradation; pentose phosphate pathway; D-glyceraldehyde 3-phosphate and beta-D-fructose 6-phosphate from D-ribose 5-phosphate and D-xylulose 5-phosphate (non-oxidative stage): step 2/3.</text>
</comment>
<dbReference type="GO" id="GO:0006098">
    <property type="term" value="P:pentose-phosphate shunt"/>
    <property type="evidence" value="ECO:0007669"/>
    <property type="project" value="UniProtKB-UniRule"/>
</dbReference>
<dbReference type="InterPro" id="IPR018225">
    <property type="entry name" value="Transaldolase_AS"/>
</dbReference>
<dbReference type="InterPro" id="IPR013785">
    <property type="entry name" value="Aldolase_TIM"/>
</dbReference>
<dbReference type="GO" id="GO:0005975">
    <property type="term" value="P:carbohydrate metabolic process"/>
    <property type="evidence" value="ECO:0007669"/>
    <property type="project" value="InterPro"/>
</dbReference>
<dbReference type="HAMAP" id="MF_00492">
    <property type="entry name" value="Transaldolase_1"/>
    <property type="match status" value="1"/>
</dbReference>
<evidence type="ECO:0000256" key="7">
    <source>
        <dbReference type="ARBA" id="ARBA00022679"/>
    </source>
</evidence>
<evidence type="ECO:0000256" key="11">
    <source>
        <dbReference type="HAMAP-Rule" id="MF_00492"/>
    </source>
</evidence>
<evidence type="ECO:0000256" key="9">
    <source>
        <dbReference type="ARBA" id="ARBA00023270"/>
    </source>
</evidence>
<comment type="catalytic activity">
    <reaction evidence="10 11 12">
        <text>D-sedoheptulose 7-phosphate + D-glyceraldehyde 3-phosphate = D-erythrose 4-phosphate + beta-D-fructose 6-phosphate</text>
        <dbReference type="Rhea" id="RHEA:17053"/>
        <dbReference type="ChEBI" id="CHEBI:16897"/>
        <dbReference type="ChEBI" id="CHEBI:57483"/>
        <dbReference type="ChEBI" id="CHEBI:57634"/>
        <dbReference type="ChEBI" id="CHEBI:59776"/>
        <dbReference type="EC" id="2.2.1.2"/>
    </reaction>
</comment>
<proteinExistence type="inferred from homology"/>
<evidence type="ECO:0000256" key="3">
    <source>
        <dbReference type="ARBA" id="ARBA00008012"/>
    </source>
</evidence>
<name>A0A1C3WBT2_9HYPH</name>
<dbReference type="PROSITE" id="PS01054">
    <property type="entry name" value="TRANSALDOLASE_1"/>
    <property type="match status" value="1"/>
</dbReference>
<dbReference type="Pfam" id="PF00923">
    <property type="entry name" value="TAL_FSA"/>
    <property type="match status" value="1"/>
</dbReference>
<evidence type="ECO:0000256" key="4">
    <source>
        <dbReference type="ARBA" id="ARBA00011738"/>
    </source>
</evidence>
<evidence type="ECO:0000256" key="6">
    <source>
        <dbReference type="ARBA" id="ARBA00022490"/>
    </source>
</evidence>
<dbReference type="STRING" id="411945.GA0061102_102680"/>
<protein>
    <recommendedName>
        <fullName evidence="5 11">Transaldolase</fullName>
        <ecNumber evidence="5 11">2.2.1.2</ecNumber>
    </recommendedName>
</protein>
<dbReference type="RefSeq" id="WP_092852532.1">
    <property type="nucleotide sequence ID" value="NZ_FMAH01000026.1"/>
</dbReference>
<keyword evidence="9 11" id="KW-0704">Schiff base</keyword>
<dbReference type="UniPathway" id="UPA00115">
    <property type="reaction ID" value="UER00414"/>
</dbReference>
<keyword evidence="6 11" id="KW-0963">Cytoplasm</keyword>
<dbReference type="SUPFAM" id="SSF51569">
    <property type="entry name" value="Aldolase"/>
    <property type="match status" value="1"/>
</dbReference>
<dbReference type="GO" id="GO:0004801">
    <property type="term" value="F:transaldolase activity"/>
    <property type="evidence" value="ECO:0007669"/>
    <property type="project" value="UniProtKB-UniRule"/>
</dbReference>
<dbReference type="PANTHER" id="PTHR10683:SF18">
    <property type="entry name" value="TRANSALDOLASE"/>
    <property type="match status" value="1"/>
</dbReference>
<evidence type="ECO:0000256" key="5">
    <source>
        <dbReference type="ARBA" id="ARBA00013151"/>
    </source>
</evidence>
<evidence type="ECO:0000313" key="13">
    <source>
        <dbReference type="EMBL" id="SCB37597.1"/>
    </source>
</evidence>
<evidence type="ECO:0000256" key="12">
    <source>
        <dbReference type="RuleBase" id="RU004155"/>
    </source>
</evidence>
<keyword evidence="7 11" id="KW-0808">Transferase</keyword>
<dbReference type="InterPro" id="IPR004730">
    <property type="entry name" value="Transaldolase_1"/>
</dbReference>
<dbReference type="Gene3D" id="3.20.20.70">
    <property type="entry name" value="Aldolase class I"/>
    <property type="match status" value="1"/>
</dbReference>
<comment type="similarity">
    <text evidence="3 11 12">Belongs to the transaldolase family. Type 1 subfamily.</text>
</comment>
<accession>A0A1C3WBT2</accession>
<evidence type="ECO:0000256" key="1">
    <source>
        <dbReference type="ARBA" id="ARBA00003518"/>
    </source>
</evidence>
<evidence type="ECO:0000256" key="2">
    <source>
        <dbReference type="ARBA" id="ARBA00004857"/>
    </source>
</evidence>
<dbReference type="EC" id="2.2.1.2" evidence="5 11"/>
<organism evidence="13 14">
    <name type="scientific">Rhizobium miluonense</name>
    <dbReference type="NCBI Taxonomy" id="411945"/>
    <lineage>
        <taxon>Bacteria</taxon>
        <taxon>Pseudomonadati</taxon>
        <taxon>Pseudomonadota</taxon>
        <taxon>Alphaproteobacteria</taxon>
        <taxon>Hyphomicrobiales</taxon>
        <taxon>Rhizobiaceae</taxon>
        <taxon>Rhizobium/Agrobacterium group</taxon>
        <taxon>Rhizobium</taxon>
    </lineage>
</organism>
<dbReference type="AlphaFoldDB" id="A0A1C3WBT2"/>
<dbReference type="CDD" id="cd00957">
    <property type="entry name" value="Transaldolase_TalAB"/>
    <property type="match status" value="1"/>
</dbReference>
<dbReference type="Proteomes" id="UP000199435">
    <property type="component" value="Unassembled WGS sequence"/>
</dbReference>
<dbReference type="InterPro" id="IPR001585">
    <property type="entry name" value="TAL/FSA"/>
</dbReference>
<comment type="subunit">
    <text evidence="4">Homodimer.</text>
</comment>
<evidence type="ECO:0000256" key="8">
    <source>
        <dbReference type="ARBA" id="ARBA00023126"/>
    </source>
</evidence>
<gene>
    <name evidence="11" type="primary">tal</name>
    <name evidence="13" type="ORF">GA0061102_102680</name>
</gene>
<sequence>MTSKLDQLRAMTTVVADTGDIEAVARLKPVDCTTNPTIVLKALGTPMFADAIKEAVAWGKKQGGTPEATAAAVGDRLAISVGAALSALVPGRVSTEVDADLSFNTEASLAKARAIIAAYKERGIERDRILIKLASTWEGIRAAEVLQKEGIDCNLTLLFSKAQAIACADAKVFLISPFVGRILDWYKKSTGKDYTAEEDPGVVSVRDIYHYYKSNDIKTIVMGASFRNTGEIEALAGCDRLTISPNLLDDLSKDEGKLERKLSPENKGSAGKIAVDEKTFRWMMNEDAMATEKLSEGIRAFAKDLGTLRAMVSKELQLAAA</sequence>
<feature type="active site" description="Schiff-base intermediate with substrate" evidence="11">
    <location>
        <position position="132"/>
    </location>
</feature>
<dbReference type="GO" id="GO:0005829">
    <property type="term" value="C:cytosol"/>
    <property type="evidence" value="ECO:0007669"/>
    <property type="project" value="TreeGrafter"/>
</dbReference>
<dbReference type="NCBIfam" id="NF009001">
    <property type="entry name" value="PRK12346.1"/>
    <property type="match status" value="1"/>
</dbReference>
<dbReference type="EMBL" id="FMAH01000026">
    <property type="protein sequence ID" value="SCB37597.1"/>
    <property type="molecule type" value="Genomic_DNA"/>
</dbReference>
<dbReference type="OrthoDB" id="9809101at2"/>
<dbReference type="NCBIfam" id="TIGR00874">
    <property type="entry name" value="talAB"/>
    <property type="match status" value="1"/>
</dbReference>
<dbReference type="FunFam" id="3.20.20.70:FF:000131">
    <property type="entry name" value="Transaldolase"/>
    <property type="match status" value="1"/>
</dbReference>
<comment type="subcellular location">
    <subcellularLocation>
        <location evidence="11">Cytoplasm</location>
    </subcellularLocation>
</comment>